<feature type="region of interest" description="Disordered" evidence="2">
    <location>
        <begin position="103"/>
        <end position="128"/>
    </location>
</feature>
<dbReference type="InterPro" id="IPR042171">
    <property type="entry name" value="Acyl-CoA_hotdog"/>
</dbReference>
<keyword evidence="6" id="KW-1185">Reference proteome</keyword>
<feature type="coiled-coil region" evidence="1">
    <location>
        <begin position="38"/>
        <end position="72"/>
    </location>
</feature>
<dbReference type="CDD" id="cd03445">
    <property type="entry name" value="Thioesterase_II_repeat2"/>
    <property type="match status" value="1"/>
</dbReference>
<dbReference type="InterPro" id="IPR049449">
    <property type="entry name" value="TesB_ACOT8-like_N"/>
</dbReference>
<gene>
    <name evidence="5" type="ORF">BJX66DRAFT_324383</name>
</gene>
<keyword evidence="1" id="KW-0175">Coiled coil</keyword>
<feature type="domain" description="Acyl-CoA thioesterase-like N-terminal HotDog" evidence="3">
    <location>
        <begin position="385"/>
        <end position="473"/>
    </location>
</feature>
<evidence type="ECO:0000313" key="6">
    <source>
        <dbReference type="Proteomes" id="UP001610563"/>
    </source>
</evidence>
<dbReference type="EMBL" id="JBFTWV010000031">
    <property type="protein sequence ID" value="KAL2795837.1"/>
    <property type="molecule type" value="Genomic_DNA"/>
</dbReference>
<organism evidence="5 6">
    <name type="scientific">Aspergillus keveii</name>
    <dbReference type="NCBI Taxonomy" id="714993"/>
    <lineage>
        <taxon>Eukaryota</taxon>
        <taxon>Fungi</taxon>
        <taxon>Dikarya</taxon>
        <taxon>Ascomycota</taxon>
        <taxon>Pezizomycotina</taxon>
        <taxon>Eurotiomycetes</taxon>
        <taxon>Eurotiomycetidae</taxon>
        <taxon>Eurotiales</taxon>
        <taxon>Aspergillaceae</taxon>
        <taxon>Aspergillus</taxon>
        <taxon>Aspergillus subgen. Nidulantes</taxon>
    </lineage>
</organism>
<dbReference type="Pfam" id="PF13622">
    <property type="entry name" value="4HBT_3"/>
    <property type="match status" value="1"/>
</dbReference>
<dbReference type="InterPro" id="IPR029069">
    <property type="entry name" value="HotDog_dom_sf"/>
</dbReference>
<dbReference type="InterPro" id="IPR049450">
    <property type="entry name" value="ACOT8-like_C"/>
</dbReference>
<dbReference type="Gene3D" id="2.40.160.210">
    <property type="entry name" value="Acyl-CoA thioesterase, double hotdog domain"/>
    <property type="match status" value="1"/>
</dbReference>
<proteinExistence type="predicted"/>
<dbReference type="PANTHER" id="PTHR40618:SF1">
    <property type="entry name" value="B-ZIP TRANSCRIPTION FACTOR (EUROFUNG)"/>
    <property type="match status" value="1"/>
</dbReference>
<comment type="caution">
    <text evidence="5">The sequence shown here is derived from an EMBL/GenBank/DDBJ whole genome shotgun (WGS) entry which is preliminary data.</text>
</comment>
<dbReference type="PANTHER" id="PTHR40618">
    <property type="entry name" value="B-ZIP TRANSCRIPTION FACTOR (EUROFUNG)-RELATED"/>
    <property type="match status" value="1"/>
</dbReference>
<feature type="compositionally biased region" description="Low complexity" evidence="2">
    <location>
        <begin position="111"/>
        <end position="125"/>
    </location>
</feature>
<reference evidence="5 6" key="1">
    <citation type="submission" date="2024-07" db="EMBL/GenBank/DDBJ databases">
        <title>Section-level genome sequencing and comparative genomics of Aspergillus sections Usti and Cavernicolus.</title>
        <authorList>
            <consortium name="Lawrence Berkeley National Laboratory"/>
            <person name="Nybo J.L."/>
            <person name="Vesth T.C."/>
            <person name="Theobald S."/>
            <person name="Frisvad J.C."/>
            <person name="Larsen T.O."/>
            <person name="Kjaerboelling I."/>
            <person name="Rothschild-Mancinelli K."/>
            <person name="Lyhne E.K."/>
            <person name="Kogle M.E."/>
            <person name="Barry K."/>
            <person name="Clum A."/>
            <person name="Na H."/>
            <person name="Ledsgaard L."/>
            <person name="Lin J."/>
            <person name="Lipzen A."/>
            <person name="Kuo A."/>
            <person name="Riley R."/>
            <person name="Mondo S."/>
            <person name="Labutti K."/>
            <person name="Haridas S."/>
            <person name="Pangalinan J."/>
            <person name="Salamov A.A."/>
            <person name="Simmons B.A."/>
            <person name="Magnuson J.K."/>
            <person name="Chen J."/>
            <person name="Drula E."/>
            <person name="Henrissat B."/>
            <person name="Wiebenga A."/>
            <person name="Lubbers R.J."/>
            <person name="Gomes A.C."/>
            <person name="Makela M.R."/>
            <person name="Stajich J."/>
            <person name="Grigoriev I.V."/>
            <person name="Mortensen U.H."/>
            <person name="De Vries R.P."/>
            <person name="Baker S.E."/>
            <person name="Andersen M.R."/>
        </authorList>
    </citation>
    <scope>NUCLEOTIDE SEQUENCE [LARGE SCALE GENOMIC DNA]</scope>
    <source>
        <strain evidence="5 6">CBS 209.92</strain>
    </source>
</reference>
<evidence type="ECO:0000313" key="5">
    <source>
        <dbReference type="EMBL" id="KAL2795837.1"/>
    </source>
</evidence>
<feature type="domain" description="Acyl-CoA thioesterase-like C-terminal" evidence="4">
    <location>
        <begin position="564"/>
        <end position="654"/>
    </location>
</feature>
<dbReference type="SUPFAM" id="SSF54637">
    <property type="entry name" value="Thioesterase/thiol ester dehydrase-isomerase"/>
    <property type="match status" value="2"/>
</dbReference>
<sequence>MQPRRSKRAGRPRLAADSDAVLTNDRRAQVRRAQKTYRQKKEAVFRNATARAERLEARMHSAREEMVGLAEVASDAQLNLWHPDIHARLMRLERILSGNDELSEASLGPASSQPQTRSRTQSPTRFDLDPQLSLPMQQHWTYAFQEPRLARQLQRYSLEHAYRLFTQSHSDPREMHRVFRLVPCVREPSKTEPQFRQLLTGGCMDSLELFGLPFYGVGGAGTHFPDVDAEGNPIFPVNRRMPRRILGIVPGAGLRDEREQALVAYGLGGEWFDCRDVEGYLKEEGVDVNGGLFPAQHIPSRAEEAGSNGHPRVLDIECFFSRLLSGLVILGRAPGFRKTDVRRALQASIKTLPTMPSLKEQVTVEPIDTNTDCYRSTVPPICMGSMADWAYGGNILAIAVSAAYATVSPAQHMYSISGYFVRPASPSHPLICRVERVRDTRTFQTRHLRVFQTGGNAEDESEQLCLIATADFHIDEPAHTVMVEYTASPRLPIPSVPVAETPREKTLELGLYSVLDRMMEVHPHGTARRPRKTSEKETADPTTIISAERLRLLPATGPTEQLSTEADRIAALAFYMDRGLAYIPANHSGYSLGQASACATLDFALRLVSHDVDLREWHIGERQTIGAENARAFSEGKVYSIDGRLLASMTQTTILRGKKGVSRI</sequence>
<dbReference type="CDD" id="cd14688">
    <property type="entry name" value="bZIP_YAP"/>
    <property type="match status" value="1"/>
</dbReference>
<evidence type="ECO:0000256" key="2">
    <source>
        <dbReference type="SAM" id="MobiDB-lite"/>
    </source>
</evidence>
<accession>A0ABR4G9X6</accession>
<evidence type="ECO:0000259" key="4">
    <source>
        <dbReference type="Pfam" id="PF20789"/>
    </source>
</evidence>
<evidence type="ECO:0000259" key="3">
    <source>
        <dbReference type="Pfam" id="PF13622"/>
    </source>
</evidence>
<dbReference type="Pfam" id="PF20789">
    <property type="entry name" value="4HBT_3C"/>
    <property type="match status" value="1"/>
</dbReference>
<dbReference type="CDD" id="cd03444">
    <property type="entry name" value="Thioesterase_II_repeat1"/>
    <property type="match status" value="1"/>
</dbReference>
<protein>
    <submittedName>
        <fullName evidence="5">Thioesterase-like superfamily-domain-containing protein</fullName>
    </submittedName>
</protein>
<name>A0ABR4G9X6_9EURO</name>
<evidence type="ECO:0000256" key="1">
    <source>
        <dbReference type="SAM" id="Coils"/>
    </source>
</evidence>
<dbReference type="Proteomes" id="UP001610563">
    <property type="component" value="Unassembled WGS sequence"/>
</dbReference>